<feature type="domain" description="Outer membrane protein beta-barrel" evidence="1">
    <location>
        <begin position="41"/>
        <end position="221"/>
    </location>
</feature>
<dbReference type="AlphaFoldDB" id="A0A4Q7MI50"/>
<dbReference type="Proteomes" id="UP000293874">
    <property type="component" value="Unassembled WGS sequence"/>
</dbReference>
<evidence type="ECO:0000313" key="3">
    <source>
        <dbReference type="Proteomes" id="UP000293874"/>
    </source>
</evidence>
<organism evidence="2 3">
    <name type="scientific">Pseudobacter ginsenosidimutans</name>
    <dbReference type="NCBI Taxonomy" id="661488"/>
    <lineage>
        <taxon>Bacteria</taxon>
        <taxon>Pseudomonadati</taxon>
        <taxon>Bacteroidota</taxon>
        <taxon>Chitinophagia</taxon>
        <taxon>Chitinophagales</taxon>
        <taxon>Chitinophagaceae</taxon>
        <taxon>Pseudobacter</taxon>
    </lineage>
</organism>
<evidence type="ECO:0000259" key="1">
    <source>
        <dbReference type="Pfam" id="PF13568"/>
    </source>
</evidence>
<dbReference type="EMBL" id="SGXA01000004">
    <property type="protein sequence ID" value="RZS66938.1"/>
    <property type="molecule type" value="Genomic_DNA"/>
</dbReference>
<proteinExistence type="predicted"/>
<sequence length="251" mass="28170">MFGRLINPEYFIRVYQPFLMHKKYCLATCLCLLLSIFLNAQLRVGVKGGLNFNQPVGKEKNGSGTGKHIDRYDLHTDFHAGLTADIPVTQKFHIRPDLLFSRRMAKYGTSSTEGSVYRFYEETLKADFLEIPVHFVYYHQMKHLALYLGGGPYIGFALSGKAKNYGGSRTGTDLGEQISVYASQEEDWYKKTSFGAVLAAGIDLPFGLTGELSVHRAFNDVNNSHLVNTNTKVINFNYAVSVGYLLGRKRS</sequence>
<dbReference type="Pfam" id="PF13568">
    <property type="entry name" value="OMP_b-brl_2"/>
    <property type="match status" value="1"/>
</dbReference>
<dbReference type="InterPro" id="IPR025665">
    <property type="entry name" value="Beta-barrel_OMP_2"/>
</dbReference>
<accession>A0A4Q7MI50</accession>
<comment type="caution">
    <text evidence="2">The sequence shown here is derived from an EMBL/GenBank/DDBJ whole genome shotgun (WGS) entry which is preliminary data.</text>
</comment>
<evidence type="ECO:0000313" key="2">
    <source>
        <dbReference type="EMBL" id="RZS66938.1"/>
    </source>
</evidence>
<reference evidence="2 3" key="1">
    <citation type="submission" date="2019-02" db="EMBL/GenBank/DDBJ databases">
        <title>Genomic Encyclopedia of Type Strains, Phase IV (KMG-IV): sequencing the most valuable type-strain genomes for metagenomic binning, comparative biology and taxonomic classification.</title>
        <authorList>
            <person name="Goeker M."/>
        </authorList>
    </citation>
    <scope>NUCLEOTIDE SEQUENCE [LARGE SCALE GENOMIC DNA]</scope>
    <source>
        <strain evidence="2 3">DSM 18116</strain>
    </source>
</reference>
<protein>
    <submittedName>
        <fullName evidence="2">Outer membrane protein with beta-barrel domain</fullName>
    </submittedName>
</protein>
<name>A0A4Q7MI50_9BACT</name>
<keyword evidence="3" id="KW-1185">Reference proteome</keyword>
<gene>
    <name evidence="2" type="ORF">EV199_5322</name>
</gene>